<feature type="binding site" evidence="7">
    <location>
        <begin position="225"/>
        <end position="226"/>
    </location>
    <ligand>
        <name>substrate</name>
    </ligand>
</feature>
<dbReference type="NCBIfam" id="TIGR00221">
    <property type="entry name" value="nagA"/>
    <property type="match status" value="1"/>
</dbReference>
<reference evidence="11" key="1">
    <citation type="submission" date="2015-12" db="EMBL/GenBank/DDBJ databases">
        <authorList>
            <person name="Lodha T.D."/>
            <person name="Chintalapati S."/>
            <person name="Chintalapati V.R."/>
            <person name="Sravanthi T."/>
        </authorList>
    </citation>
    <scope>NUCLEOTIDE SEQUENCE [LARGE SCALE GENOMIC DNA]</scope>
    <source>
        <strain evidence="11">JC133</strain>
    </source>
</reference>
<keyword evidence="4 5" id="KW-0119">Carbohydrate metabolism</keyword>
<name>A0A2S4JJG0_9SPIO</name>
<keyword evidence="3 5" id="KW-0378">Hydrolase</keyword>
<dbReference type="Pfam" id="PF01979">
    <property type="entry name" value="Amidohydro_1"/>
    <property type="match status" value="1"/>
</dbReference>
<dbReference type="SUPFAM" id="SSF51556">
    <property type="entry name" value="Metallo-dependent hydrolases"/>
    <property type="match status" value="1"/>
</dbReference>
<feature type="binding site" evidence="8">
    <location>
        <position position="222"/>
    </location>
    <ligand>
        <name>Zn(2+)</name>
        <dbReference type="ChEBI" id="CHEBI:29105"/>
    </ligand>
</feature>
<dbReference type="Pfam" id="PF22643">
    <property type="entry name" value="NagA_N"/>
    <property type="match status" value="1"/>
</dbReference>
<comment type="cofactor">
    <cofactor evidence="8">
        <name>a divalent metal cation</name>
        <dbReference type="ChEBI" id="CHEBI:60240"/>
    </cofactor>
    <text evidence="8">Binds 1 divalent metal cation per subunit.</text>
</comment>
<dbReference type="RefSeq" id="WP_103680644.1">
    <property type="nucleotide sequence ID" value="NZ_LPWH01000093.1"/>
</dbReference>
<dbReference type="GO" id="GO:0006046">
    <property type="term" value="P:N-acetylglucosamine catabolic process"/>
    <property type="evidence" value="ECO:0007669"/>
    <property type="project" value="TreeGrafter"/>
</dbReference>
<sequence>MSQLILSNARVFTGVTELEESAVVVEEGKITEVCSRRRLEQKELSRETRCIDLEGALVAPGFVDTHIHGFGGFGVEDCDPQAILGMSRALVRTGVTSFCPTLYPQEESRFFGGIHAVVDALGKEEGAEILGLHLEGPFISPEKAGVQRPEYMRAVDIPLMERFIEAARGHIVNMTVAPELKNMRNLALFCARQGIVLQAGHSNATYDNMVEGMESGIIHATHFFNAMRPLHHRDPGVVGAILIHPDISCEIIADGYHLHPAIIKLLVQEKPSSRIVLVTDALTPTGQTRGIANGEEVELSPEGVFKRSSDGVIAGSALTMDQGVRNLVSYGIPLAEALHMASTNPAEIMGLGKRKGTLLPGSDADLVVLDADLSVKATLVKGRCRYSRIPLLEVS</sequence>
<dbReference type="Gene3D" id="3.20.20.140">
    <property type="entry name" value="Metal-dependent hydrolases"/>
    <property type="match status" value="1"/>
</dbReference>
<evidence type="ECO:0000256" key="3">
    <source>
        <dbReference type="ARBA" id="ARBA00022801"/>
    </source>
</evidence>
<feature type="active site" description="Proton donor/acceptor" evidence="6">
    <location>
        <position position="280"/>
    </location>
</feature>
<evidence type="ECO:0000256" key="8">
    <source>
        <dbReference type="PIRSR" id="PIRSR038994-3"/>
    </source>
</evidence>
<evidence type="ECO:0000256" key="4">
    <source>
        <dbReference type="ARBA" id="ARBA00023277"/>
    </source>
</evidence>
<accession>A0A2S4JJG0</accession>
<dbReference type="PANTHER" id="PTHR11113">
    <property type="entry name" value="N-ACETYLGLUCOSAMINE-6-PHOSPHATE DEACETYLASE"/>
    <property type="match status" value="1"/>
</dbReference>
<dbReference type="InterPro" id="IPR011059">
    <property type="entry name" value="Metal-dep_hydrolase_composite"/>
</dbReference>
<dbReference type="GO" id="GO:0008448">
    <property type="term" value="F:N-acetylglucosamine-6-phosphate deacetylase activity"/>
    <property type="evidence" value="ECO:0007669"/>
    <property type="project" value="InterPro"/>
</dbReference>
<dbReference type="InterPro" id="IPR003764">
    <property type="entry name" value="GlcNAc_6-P_deAcase"/>
</dbReference>
<feature type="binding site" evidence="7">
    <location>
        <begin position="313"/>
        <end position="315"/>
    </location>
    <ligand>
        <name>substrate</name>
    </ligand>
</feature>
<organism evidence="10 11">
    <name type="scientific">Alkalispirochaeta sphaeroplastigenens</name>
    <dbReference type="NCBI Taxonomy" id="1187066"/>
    <lineage>
        <taxon>Bacteria</taxon>
        <taxon>Pseudomonadati</taxon>
        <taxon>Spirochaetota</taxon>
        <taxon>Spirochaetia</taxon>
        <taxon>Spirochaetales</taxon>
        <taxon>Spirochaetaceae</taxon>
        <taxon>Alkalispirochaeta</taxon>
    </lineage>
</organism>
<proteinExistence type="inferred from homology"/>
<keyword evidence="2 8" id="KW-0479">Metal-binding</keyword>
<protein>
    <submittedName>
        <fullName evidence="10">N-acetylglucosamine-6-phosphate deacetylase</fullName>
    </submittedName>
</protein>
<evidence type="ECO:0000256" key="2">
    <source>
        <dbReference type="ARBA" id="ARBA00022723"/>
    </source>
</evidence>
<evidence type="ECO:0000256" key="1">
    <source>
        <dbReference type="ARBA" id="ARBA00010716"/>
    </source>
</evidence>
<evidence type="ECO:0000313" key="11">
    <source>
        <dbReference type="Proteomes" id="UP000237350"/>
    </source>
</evidence>
<dbReference type="SUPFAM" id="SSF51338">
    <property type="entry name" value="Composite domain of metallo-dependent hydrolases"/>
    <property type="match status" value="1"/>
</dbReference>
<feature type="binding site" evidence="7">
    <location>
        <position position="233"/>
    </location>
    <ligand>
        <name>substrate</name>
    </ligand>
</feature>
<evidence type="ECO:0000259" key="9">
    <source>
        <dbReference type="Pfam" id="PF01979"/>
    </source>
</evidence>
<dbReference type="CDD" id="cd00854">
    <property type="entry name" value="NagA"/>
    <property type="match status" value="1"/>
</dbReference>
<dbReference type="EMBL" id="LPWH01000093">
    <property type="protein sequence ID" value="POQ99684.1"/>
    <property type="molecule type" value="Genomic_DNA"/>
</dbReference>
<dbReference type="PIRSF" id="PIRSF038994">
    <property type="entry name" value="NagA"/>
    <property type="match status" value="1"/>
</dbReference>
<dbReference type="Proteomes" id="UP000237350">
    <property type="component" value="Unassembled WGS sequence"/>
</dbReference>
<comment type="similarity">
    <text evidence="1 5">Belongs to the metallo-dependent hydrolases superfamily. NagA family.</text>
</comment>
<feature type="binding site" evidence="8">
    <location>
        <position position="135"/>
    </location>
    <ligand>
        <name>Zn(2+)</name>
        <dbReference type="ChEBI" id="CHEBI:29105"/>
    </ligand>
</feature>
<comment type="caution">
    <text evidence="10">The sequence shown here is derived from an EMBL/GenBank/DDBJ whole genome shotgun (WGS) entry which is preliminary data.</text>
</comment>
<gene>
    <name evidence="10" type="ORF">AU468_10270</name>
</gene>
<evidence type="ECO:0000256" key="5">
    <source>
        <dbReference type="PIRNR" id="PIRNR038994"/>
    </source>
</evidence>
<dbReference type="OrthoDB" id="9776488at2"/>
<evidence type="ECO:0000313" key="10">
    <source>
        <dbReference type="EMBL" id="POQ99684.1"/>
    </source>
</evidence>
<evidence type="ECO:0000256" key="7">
    <source>
        <dbReference type="PIRSR" id="PIRSR038994-2"/>
    </source>
</evidence>
<feature type="binding site" evidence="7">
    <location>
        <position position="257"/>
    </location>
    <ligand>
        <name>substrate</name>
    </ligand>
</feature>
<dbReference type="InterPro" id="IPR032466">
    <property type="entry name" value="Metal_Hydrolase"/>
</dbReference>
<feature type="domain" description="Amidohydrolase-related" evidence="9">
    <location>
        <begin position="58"/>
        <end position="383"/>
    </location>
</feature>
<keyword evidence="11" id="KW-1185">Reference proteome</keyword>
<evidence type="ECO:0000256" key="6">
    <source>
        <dbReference type="PIRSR" id="PIRSR038994-1"/>
    </source>
</evidence>
<dbReference type="Gene3D" id="2.30.40.10">
    <property type="entry name" value="Urease, subunit C, domain 1"/>
    <property type="match status" value="1"/>
</dbReference>
<dbReference type="GO" id="GO:0046872">
    <property type="term" value="F:metal ion binding"/>
    <property type="evidence" value="ECO:0007669"/>
    <property type="project" value="UniProtKB-KW"/>
</dbReference>
<feature type="binding site" evidence="7">
    <location>
        <position position="146"/>
    </location>
    <ligand>
        <name>substrate</name>
    </ligand>
</feature>
<dbReference type="AlphaFoldDB" id="A0A2S4JJG0"/>
<dbReference type="PANTHER" id="PTHR11113:SF14">
    <property type="entry name" value="N-ACETYLGLUCOSAMINE-6-PHOSPHATE DEACETYLASE"/>
    <property type="match status" value="1"/>
</dbReference>
<dbReference type="InterPro" id="IPR006680">
    <property type="entry name" value="Amidohydro-rel"/>
</dbReference>
<feature type="binding site" evidence="8">
    <location>
        <position position="201"/>
    </location>
    <ligand>
        <name>Zn(2+)</name>
        <dbReference type="ChEBI" id="CHEBI:29105"/>
    </ligand>
</feature>